<name>A0A498KUW1_MALDO</name>
<dbReference type="AlphaFoldDB" id="A0A498KUW1"/>
<dbReference type="Pfam" id="PF13839">
    <property type="entry name" value="PC-Esterase"/>
    <property type="match status" value="2"/>
</dbReference>
<feature type="transmembrane region" description="Helical" evidence="8">
    <location>
        <begin position="198"/>
        <end position="219"/>
    </location>
</feature>
<dbReference type="InterPro" id="IPR029962">
    <property type="entry name" value="TBL"/>
</dbReference>
<dbReference type="Proteomes" id="UP000290289">
    <property type="component" value="Chromosome 1"/>
</dbReference>
<reference evidence="12 13" key="1">
    <citation type="submission" date="2018-10" db="EMBL/GenBank/DDBJ databases">
        <title>A high-quality apple genome assembly.</title>
        <authorList>
            <person name="Hu J."/>
        </authorList>
    </citation>
    <scope>NUCLEOTIDE SEQUENCE [LARGE SCALE GENOMIC DNA]</scope>
    <source>
        <strain evidence="13">cv. HFTH1</strain>
        <tissue evidence="12">Young leaf</tissue>
    </source>
</reference>
<keyword evidence="7 8" id="KW-0472">Membrane</keyword>
<organism evidence="12 13">
    <name type="scientific">Malus domestica</name>
    <name type="common">Apple</name>
    <name type="synonym">Pyrus malus</name>
    <dbReference type="NCBI Taxonomy" id="3750"/>
    <lineage>
        <taxon>Eukaryota</taxon>
        <taxon>Viridiplantae</taxon>
        <taxon>Streptophyta</taxon>
        <taxon>Embryophyta</taxon>
        <taxon>Tracheophyta</taxon>
        <taxon>Spermatophyta</taxon>
        <taxon>Magnoliopsida</taxon>
        <taxon>eudicotyledons</taxon>
        <taxon>Gunneridae</taxon>
        <taxon>Pentapetalae</taxon>
        <taxon>rosids</taxon>
        <taxon>fabids</taxon>
        <taxon>Rosales</taxon>
        <taxon>Rosaceae</taxon>
        <taxon>Amygdaloideae</taxon>
        <taxon>Maleae</taxon>
        <taxon>Malus</taxon>
    </lineage>
</organism>
<dbReference type="EMBL" id="RDQH01000327">
    <property type="protein sequence ID" value="RXI08763.1"/>
    <property type="molecule type" value="Genomic_DNA"/>
</dbReference>
<sequence length="1005" mass="114293">MEVRLGFLKWVAVILTILDRVNSVSGSCHFSFVDDNKLYNYTLDSPIPFFPHGVQSEDGFYKVAANETVLWFQLCDGMIFNHDPPRCVDCRDCGGASRCGMGCSALVANNIEGYDVCTTIGRASSIDMNIIDRKNPNTGVIVKMSSSGLKFNCSLSVSVICDPNRGPHSLEKTGKCDYATVLTHPSGCAKIEHVHGRGWGWLGTLGIIILCLFGAYLLVGAGYRYIKLGVRGIHIIPNLDFWTGLPQTTQPPPYSSSAAVFRKARLSPYLFTLLSFVLFVSVLYGADLTCIFGHRKKREKLPFAVGKTDEGCDVFSGRWVFDESTRPLYEESECPYIQPQLTCQEHGRPDKDYQKWRWQPHGCDLPSFNATLMLETIRGKRMMFVGDSLNRGQYVSMICLLHKLIPDDAKSMETFDSDSRTVFTAKTYNATIEFYWAPFLLESNSDNAIVHRISDRIVRKGSINKHGKHWKGVDLLVFNTYLWWMTGVEFKIILGSFNDEVKDIVKLPTTEAYRMAMKTMLRWVRKNMDPKKTRVFFTSMSPSHGNGIEWGGEPGGNCYNQTTLIEDPNYWGSDSRKNIMEVIGDVFSKSKVPISFLNITQLSNYRKDAHTSIYKKQWSPLTPEQIANPVSYADCPMHANNEATNYCCAEVSPLSPPLHSVRLASLFAVFFFGEDLTYIFYVELQLGPTAVRIMGLETKREELPPFAIGKNEEGCGVFSGRWNFDESTRPLYEESECPYIQPQLTFQEHGRPDKVPEMALADPRLRSSQEYNATIEFHWAPFLLESNSDDAVVHKVSEKIVRKGCINKHGKHWEGVDILVFNTYLWWMTALFKLWSIDDEVKNVVEMPTMEAYRMAMKSLERWVQKNMDPEKTRVFFTSMSPVHGKNIFARSTDWGGDRGGSCYNQTTLSEDPNYKGSDSTDDIMQIIGEVFNKSKVPITFLNITQLSSYRKDAHTSIYKKQRSRLSPEQLANPIRYDCVHWCLPGLQDTWNELLFAKLFYPLTL</sequence>
<feature type="domain" description="Trichome birefringence-like N-terminal" evidence="11">
    <location>
        <begin position="311"/>
        <end position="364"/>
    </location>
</feature>
<evidence type="ECO:0000256" key="2">
    <source>
        <dbReference type="ARBA" id="ARBA00007727"/>
    </source>
</evidence>
<evidence type="ECO:0000256" key="7">
    <source>
        <dbReference type="ARBA" id="ARBA00023136"/>
    </source>
</evidence>
<evidence type="ECO:0008006" key="14">
    <source>
        <dbReference type="Google" id="ProtNLM"/>
    </source>
</evidence>
<evidence type="ECO:0000259" key="11">
    <source>
        <dbReference type="Pfam" id="PF14416"/>
    </source>
</evidence>
<dbReference type="InterPro" id="IPR025846">
    <property type="entry name" value="TBL_N"/>
</dbReference>
<feature type="domain" description="Trichome birefringence-like N-terminal" evidence="11">
    <location>
        <begin position="714"/>
        <end position="754"/>
    </location>
</feature>
<feature type="signal peptide" evidence="9">
    <location>
        <begin position="1"/>
        <end position="23"/>
    </location>
</feature>
<dbReference type="InterPro" id="IPR018939">
    <property type="entry name" value="Autophagy-rel_prot_27"/>
</dbReference>
<evidence type="ECO:0000256" key="6">
    <source>
        <dbReference type="ARBA" id="ARBA00022989"/>
    </source>
</evidence>
<evidence type="ECO:0000313" key="13">
    <source>
        <dbReference type="Proteomes" id="UP000290289"/>
    </source>
</evidence>
<keyword evidence="4 9" id="KW-0732">Signal</keyword>
<dbReference type="InterPro" id="IPR026057">
    <property type="entry name" value="TBL_C"/>
</dbReference>
<gene>
    <name evidence="12" type="ORF">DVH24_022907</name>
</gene>
<feature type="transmembrane region" description="Helical" evidence="8">
    <location>
        <begin position="266"/>
        <end position="286"/>
    </location>
</feature>
<dbReference type="GO" id="GO:0016020">
    <property type="term" value="C:membrane"/>
    <property type="evidence" value="ECO:0007669"/>
    <property type="project" value="UniProtKB-SubCell"/>
</dbReference>
<evidence type="ECO:0000256" key="8">
    <source>
        <dbReference type="SAM" id="Phobius"/>
    </source>
</evidence>
<keyword evidence="5" id="KW-0735">Signal-anchor</keyword>
<feature type="domain" description="Trichome birefringence-like C-terminal" evidence="10">
    <location>
        <begin position="768"/>
        <end position="997"/>
    </location>
</feature>
<evidence type="ECO:0000313" key="12">
    <source>
        <dbReference type="EMBL" id="RXI08763.1"/>
    </source>
</evidence>
<protein>
    <recommendedName>
        <fullName evidence="14">Trichome birefringence-like N-terminal domain-containing protein</fullName>
    </recommendedName>
</protein>
<accession>A0A498KUW1</accession>
<dbReference type="Pfam" id="PF14416">
    <property type="entry name" value="PMR5N"/>
    <property type="match status" value="2"/>
</dbReference>
<evidence type="ECO:0000256" key="5">
    <source>
        <dbReference type="ARBA" id="ARBA00022968"/>
    </source>
</evidence>
<comment type="subcellular location">
    <subcellularLocation>
        <location evidence="1">Membrane</location>
        <topology evidence="1">Single-pass membrane protein</topology>
    </subcellularLocation>
</comment>
<evidence type="ECO:0000256" key="3">
    <source>
        <dbReference type="ARBA" id="ARBA00022692"/>
    </source>
</evidence>
<comment type="caution">
    <text evidence="12">The sequence shown here is derived from an EMBL/GenBank/DDBJ whole genome shotgun (WGS) entry which is preliminary data.</text>
</comment>
<dbReference type="GO" id="GO:0016413">
    <property type="term" value="F:O-acetyltransferase activity"/>
    <property type="evidence" value="ECO:0007669"/>
    <property type="project" value="InterPro"/>
</dbReference>
<dbReference type="Pfam" id="PF09451">
    <property type="entry name" value="ATG27"/>
    <property type="match status" value="1"/>
</dbReference>
<feature type="domain" description="Trichome birefringence-like C-terminal" evidence="10">
    <location>
        <begin position="365"/>
        <end position="635"/>
    </location>
</feature>
<dbReference type="PANTHER" id="PTHR32285:SF62">
    <property type="entry name" value="PROTEIN TRICHOME BIREFRINGENCE-LIKE 33"/>
    <property type="match status" value="1"/>
</dbReference>
<dbReference type="PANTHER" id="PTHR32285">
    <property type="entry name" value="PROTEIN TRICHOME BIREFRINGENCE-LIKE 9-RELATED"/>
    <property type="match status" value="1"/>
</dbReference>
<evidence type="ECO:0000256" key="9">
    <source>
        <dbReference type="SAM" id="SignalP"/>
    </source>
</evidence>
<keyword evidence="6 8" id="KW-1133">Transmembrane helix</keyword>
<keyword evidence="3 8" id="KW-0812">Transmembrane</keyword>
<comment type="similarity">
    <text evidence="2">Belongs to the PC-esterase family. TBL subfamily.</text>
</comment>
<evidence type="ECO:0000256" key="4">
    <source>
        <dbReference type="ARBA" id="ARBA00022729"/>
    </source>
</evidence>
<proteinExistence type="inferred from homology"/>
<feature type="chain" id="PRO_5019844567" description="Trichome birefringence-like N-terminal domain-containing protein" evidence="9">
    <location>
        <begin position="24"/>
        <end position="1005"/>
    </location>
</feature>
<keyword evidence="13" id="KW-1185">Reference proteome</keyword>
<evidence type="ECO:0000256" key="1">
    <source>
        <dbReference type="ARBA" id="ARBA00004167"/>
    </source>
</evidence>
<dbReference type="STRING" id="3750.A0A498KUW1"/>
<evidence type="ECO:0000259" key="10">
    <source>
        <dbReference type="Pfam" id="PF13839"/>
    </source>
</evidence>
<dbReference type="GO" id="GO:0005794">
    <property type="term" value="C:Golgi apparatus"/>
    <property type="evidence" value="ECO:0007669"/>
    <property type="project" value="TreeGrafter"/>
</dbReference>